<organism evidence="1 2">
    <name type="scientific">Chlamydomonas reinhardtii</name>
    <name type="common">Chlamydomonas smithii</name>
    <dbReference type="NCBI Taxonomy" id="3055"/>
    <lineage>
        <taxon>Eukaryota</taxon>
        <taxon>Viridiplantae</taxon>
        <taxon>Chlorophyta</taxon>
        <taxon>core chlorophytes</taxon>
        <taxon>Chlorophyceae</taxon>
        <taxon>CS clade</taxon>
        <taxon>Chlamydomonadales</taxon>
        <taxon>Chlamydomonadaceae</taxon>
        <taxon>Chlamydomonas</taxon>
    </lineage>
</organism>
<protein>
    <submittedName>
        <fullName evidence="1">Uncharacterized protein</fullName>
    </submittedName>
</protein>
<dbReference type="EMBL" id="CM008972">
    <property type="protein sequence ID" value="PNW76504.1"/>
    <property type="molecule type" value="Genomic_DNA"/>
</dbReference>
<dbReference type="Gramene" id="PNW76504">
    <property type="protein sequence ID" value="PNW76504"/>
    <property type="gene ID" value="CHLRE_11g467646v5"/>
</dbReference>
<keyword evidence="2" id="KW-1185">Reference proteome</keyword>
<proteinExistence type="predicted"/>
<name>A0A2K3D7J8_CHLRE</name>
<dbReference type="GeneID" id="66055233"/>
<dbReference type="KEGG" id="cre:CHLRE_11g467646v5"/>
<dbReference type="InParanoid" id="A0A2K3D7J8"/>
<gene>
    <name evidence="1" type="ORF">CHLRE_11g467646v5</name>
</gene>
<dbReference type="Proteomes" id="UP000006906">
    <property type="component" value="Chromosome 11"/>
</dbReference>
<dbReference type="AlphaFoldDB" id="A0A2K3D7J8"/>
<sequence>MWEVTKYNPAKLFDEVPDEAFHAYQYFNIPANLEPGNKKNPLEILRKIAHPDDFVLVKLDIDNSSLENAYIAQLLADPALLSLVDEMFFEHHVNFEPLWRNWGSSADKNLFLADSYKLFFSFRQKGVRFHGWP</sequence>
<evidence type="ECO:0000313" key="1">
    <source>
        <dbReference type="EMBL" id="PNW76504.1"/>
    </source>
</evidence>
<dbReference type="OrthoDB" id="532993at2759"/>
<accession>A0A2K3D7J8</accession>
<evidence type="ECO:0000313" key="2">
    <source>
        <dbReference type="Proteomes" id="UP000006906"/>
    </source>
</evidence>
<dbReference type="OMA" id="SSYHWIN"/>
<dbReference type="RefSeq" id="XP_042919397.1">
    <property type="nucleotide sequence ID" value="XM_043067398.1"/>
</dbReference>
<reference evidence="1 2" key="1">
    <citation type="journal article" date="2007" name="Science">
        <title>The Chlamydomonas genome reveals the evolution of key animal and plant functions.</title>
        <authorList>
            <person name="Merchant S.S."/>
            <person name="Prochnik S.E."/>
            <person name="Vallon O."/>
            <person name="Harris E.H."/>
            <person name="Karpowicz S.J."/>
            <person name="Witman G.B."/>
            <person name="Terry A."/>
            <person name="Salamov A."/>
            <person name="Fritz-Laylin L.K."/>
            <person name="Marechal-Drouard L."/>
            <person name="Marshall W.F."/>
            <person name="Qu L.H."/>
            <person name="Nelson D.R."/>
            <person name="Sanderfoot A.A."/>
            <person name="Spalding M.H."/>
            <person name="Kapitonov V.V."/>
            <person name="Ren Q."/>
            <person name="Ferris P."/>
            <person name="Lindquist E."/>
            <person name="Shapiro H."/>
            <person name="Lucas S.M."/>
            <person name="Grimwood J."/>
            <person name="Schmutz J."/>
            <person name="Cardol P."/>
            <person name="Cerutti H."/>
            <person name="Chanfreau G."/>
            <person name="Chen C.L."/>
            <person name="Cognat V."/>
            <person name="Croft M.T."/>
            <person name="Dent R."/>
            <person name="Dutcher S."/>
            <person name="Fernandez E."/>
            <person name="Fukuzawa H."/>
            <person name="Gonzalez-Ballester D."/>
            <person name="Gonzalez-Halphen D."/>
            <person name="Hallmann A."/>
            <person name="Hanikenne M."/>
            <person name="Hippler M."/>
            <person name="Inwood W."/>
            <person name="Jabbari K."/>
            <person name="Kalanon M."/>
            <person name="Kuras R."/>
            <person name="Lefebvre P.A."/>
            <person name="Lemaire S.D."/>
            <person name="Lobanov A.V."/>
            <person name="Lohr M."/>
            <person name="Manuell A."/>
            <person name="Meier I."/>
            <person name="Mets L."/>
            <person name="Mittag M."/>
            <person name="Mittelmeier T."/>
            <person name="Moroney J.V."/>
            <person name="Moseley J."/>
            <person name="Napoli C."/>
            <person name="Nedelcu A.M."/>
            <person name="Niyogi K."/>
            <person name="Novoselov S.V."/>
            <person name="Paulsen I.T."/>
            <person name="Pazour G."/>
            <person name="Purton S."/>
            <person name="Ral J.P."/>
            <person name="Riano-Pachon D.M."/>
            <person name="Riekhof W."/>
            <person name="Rymarquis L."/>
            <person name="Schroda M."/>
            <person name="Stern D."/>
            <person name="Umen J."/>
            <person name="Willows R."/>
            <person name="Wilson N."/>
            <person name="Zimmer S.L."/>
            <person name="Allmer J."/>
            <person name="Balk J."/>
            <person name="Bisova K."/>
            <person name="Chen C.J."/>
            <person name="Elias M."/>
            <person name="Gendler K."/>
            <person name="Hauser C."/>
            <person name="Lamb M.R."/>
            <person name="Ledford H."/>
            <person name="Long J.C."/>
            <person name="Minagawa J."/>
            <person name="Page M.D."/>
            <person name="Pan J."/>
            <person name="Pootakham W."/>
            <person name="Roje S."/>
            <person name="Rose A."/>
            <person name="Stahlberg E."/>
            <person name="Terauchi A.M."/>
            <person name="Yang P."/>
            <person name="Ball S."/>
            <person name="Bowler C."/>
            <person name="Dieckmann C.L."/>
            <person name="Gladyshev V.N."/>
            <person name="Green P."/>
            <person name="Jorgensen R."/>
            <person name="Mayfield S."/>
            <person name="Mueller-Roeber B."/>
            <person name="Rajamani S."/>
            <person name="Sayre R.T."/>
            <person name="Brokstein P."/>
            <person name="Dubchak I."/>
            <person name="Goodstein D."/>
            <person name="Hornick L."/>
            <person name="Huang Y.W."/>
            <person name="Jhaveri J."/>
            <person name="Luo Y."/>
            <person name="Martinez D."/>
            <person name="Ngau W.C."/>
            <person name="Otillar B."/>
            <person name="Poliakov A."/>
            <person name="Porter A."/>
            <person name="Szajkowski L."/>
            <person name="Werner G."/>
            <person name="Zhou K."/>
            <person name="Grigoriev I.V."/>
            <person name="Rokhsar D.S."/>
            <person name="Grossman A.R."/>
        </authorList>
    </citation>
    <scope>NUCLEOTIDE SEQUENCE [LARGE SCALE GENOMIC DNA]</scope>
    <source>
        <strain evidence="2">CC-503</strain>
    </source>
</reference>